<dbReference type="AlphaFoldDB" id="A0A8X7BV27"/>
<name>A0A8X7BV27_9ARAC</name>
<organism evidence="1 2">
    <name type="scientific">Trichonephila inaurata madagascariensis</name>
    <dbReference type="NCBI Taxonomy" id="2747483"/>
    <lineage>
        <taxon>Eukaryota</taxon>
        <taxon>Metazoa</taxon>
        <taxon>Ecdysozoa</taxon>
        <taxon>Arthropoda</taxon>
        <taxon>Chelicerata</taxon>
        <taxon>Arachnida</taxon>
        <taxon>Araneae</taxon>
        <taxon>Araneomorphae</taxon>
        <taxon>Entelegynae</taxon>
        <taxon>Araneoidea</taxon>
        <taxon>Nephilidae</taxon>
        <taxon>Trichonephila</taxon>
        <taxon>Trichonephila inaurata</taxon>
    </lineage>
</organism>
<accession>A0A8X7BV27</accession>
<dbReference type="Proteomes" id="UP000886998">
    <property type="component" value="Unassembled WGS sequence"/>
</dbReference>
<proteinExistence type="predicted"/>
<sequence length="225" mass="26202">MKSLFKGRGWGRYKFVKRDEVLKIKRKDYLPGNVLTARCRMWNNIKESTEYGHFFARTRIGVERRSFLWNIKLFCSFLESLCEIALTSTELSMITMKLFPSSGRNRKTFILEVCAHDQMLKTSTFRLYLVDSSGNRTECLNDEFVFTETIRPALFTLNFSKEELMKNKNRYLQNDALQLYCECDIATGTVLQEIERASHGCLPSIQDGNLTTNDLESKKVLKEKV</sequence>
<dbReference type="OrthoDB" id="10566020at2759"/>
<gene>
    <name evidence="1" type="ORF">TNIN_402671</name>
</gene>
<evidence type="ECO:0000313" key="1">
    <source>
        <dbReference type="EMBL" id="GFY43697.1"/>
    </source>
</evidence>
<reference evidence="1" key="1">
    <citation type="submission" date="2020-08" db="EMBL/GenBank/DDBJ databases">
        <title>Multicomponent nature underlies the extraordinary mechanical properties of spider dragline silk.</title>
        <authorList>
            <person name="Kono N."/>
            <person name="Nakamura H."/>
            <person name="Mori M."/>
            <person name="Yoshida Y."/>
            <person name="Ohtoshi R."/>
            <person name="Malay A.D."/>
            <person name="Moran D.A.P."/>
            <person name="Tomita M."/>
            <person name="Numata K."/>
            <person name="Arakawa K."/>
        </authorList>
    </citation>
    <scope>NUCLEOTIDE SEQUENCE</scope>
</reference>
<dbReference type="EMBL" id="BMAV01003819">
    <property type="protein sequence ID" value="GFY43697.1"/>
    <property type="molecule type" value="Genomic_DNA"/>
</dbReference>
<comment type="caution">
    <text evidence="1">The sequence shown here is derived from an EMBL/GenBank/DDBJ whole genome shotgun (WGS) entry which is preliminary data.</text>
</comment>
<keyword evidence="2" id="KW-1185">Reference proteome</keyword>
<protein>
    <submittedName>
        <fullName evidence="1">Uncharacterized protein</fullName>
    </submittedName>
</protein>
<evidence type="ECO:0000313" key="2">
    <source>
        <dbReference type="Proteomes" id="UP000886998"/>
    </source>
</evidence>